<dbReference type="RefSeq" id="WP_307396022.1">
    <property type="nucleotide sequence ID" value="NZ_BAAADK010000014.1"/>
</dbReference>
<dbReference type="Pfam" id="PF14028">
    <property type="entry name" value="Lant_dehydr_C"/>
    <property type="match status" value="1"/>
</dbReference>
<reference evidence="3 4" key="1">
    <citation type="submission" date="2023-07" db="EMBL/GenBank/DDBJ databases">
        <title>Genomic Encyclopedia of Type Strains, Phase IV (KMG-IV): sequencing the most valuable type-strain genomes for metagenomic binning, comparative biology and taxonomic classification.</title>
        <authorList>
            <person name="Goeker M."/>
        </authorList>
    </citation>
    <scope>NUCLEOTIDE SEQUENCE [LARGE SCALE GENOMIC DNA]</scope>
    <source>
        <strain evidence="3 4">DSM 12751</strain>
    </source>
</reference>
<evidence type="ECO:0000313" key="3">
    <source>
        <dbReference type="EMBL" id="MDQ0167228.1"/>
    </source>
</evidence>
<dbReference type="Pfam" id="PF04738">
    <property type="entry name" value="Lant_dehydr_N"/>
    <property type="match status" value="1"/>
</dbReference>
<name>A0ABT9W1U6_9BACI</name>
<evidence type="ECO:0000259" key="2">
    <source>
        <dbReference type="Pfam" id="PF14028"/>
    </source>
</evidence>
<feature type="domain" description="Thiopeptide-type bacteriocin biosynthesis" evidence="2">
    <location>
        <begin position="720"/>
        <end position="958"/>
    </location>
</feature>
<sequence length="982" mass="115042">MPIHEQYVSRRPVLTQANIYSIFQLEDPKSYVLELVHDSAFMERILVASRALFEELVRVRDHKKPLQKDTIHKVMKYMLRMSSRPMPFGLFSGISREHFSKASQKPISSVYKKARVSVEWLSKLAKLIESQLVENSSLTIYCNSMLRETNEYIYLDVAQETQTKRVEFKKSSFISEVIRYLSEPKTIKEFIQFFSGGDTTLSVPLLRSLKTLLEHDFLYSRLRPSSMVDEDGLQQIILERENIHISLYSRLVAIKEGLESYEQKPIGEGINTYLEVINQMSNVCTSQRYIVVDLFLERRVPELDKQQVEAFLKDISFLKAFDFLSINHKTWEEYCTRFLNEYGLFHERPLLDLIDTDTGIGLPHIVNQRTKKSEKQWDAYVLRLIQEALIQQNQSIKLSNDHIQNLKNILGDGALYKPQEGYDVKFSIIELEQQQIFLITENAFSATAGSFSGRFCDSLNQKEMPKYRDKNYISAEINAIPLQYGDIGITYYSSEYQINLNTGSADHRSNIPLHDLFVGMDKSGLYLKSKSLDKKVIPVTTHLLHYSNFNENPALIFLAELGKFMTTTPENLTFSWQKQLAFVPRFEHKNIILSPMRWNIHHEEMRKASESGLSELEYIKHFMKLYAVSPIVYLLTGDQTMPILTETELGLTLIVEELKQLDQQATLTLIEALDVHPEETDYIQDYIVTVFPEKQEQPHVKAQPNPNYTVDEPAHFDFSWSYFNIYYRQGKRLATLQTCLNYVEQLGAKKYFIIHYVDPDEHIRLRVKKENDHLGTNLKHFLTTLVQDKIIKAFSEELFLPEYERYGGELLSSYAYDIFCQETRWLHYLLGSHFFKGKSELEIGLILCLHTIMDMFETYESGMNFLESNIEEQQKKHLRSFKKNRKQYIALGDSAIKLFDPMNATMKQKRMDQRNYVKRIVHTFENDRAHYILKSMVHMTMNRFIGTDRKLEEEIYAYSCYTYHNLKYPLEILGGYYETVRN</sequence>
<dbReference type="NCBIfam" id="TIGR03891">
    <property type="entry name" value="thiopep_ocin"/>
    <property type="match status" value="1"/>
</dbReference>
<evidence type="ECO:0000313" key="4">
    <source>
        <dbReference type="Proteomes" id="UP001235840"/>
    </source>
</evidence>
<accession>A0ABT9W1U6</accession>
<dbReference type="Proteomes" id="UP001235840">
    <property type="component" value="Unassembled WGS sequence"/>
</dbReference>
<evidence type="ECO:0000259" key="1">
    <source>
        <dbReference type="Pfam" id="PF04738"/>
    </source>
</evidence>
<feature type="domain" description="Lantibiotic dehydratase N-terminal" evidence="1">
    <location>
        <begin position="38"/>
        <end position="645"/>
    </location>
</feature>
<organism evidence="3 4">
    <name type="scientific">Caldalkalibacillus horti</name>
    <dbReference type="NCBI Taxonomy" id="77523"/>
    <lineage>
        <taxon>Bacteria</taxon>
        <taxon>Bacillati</taxon>
        <taxon>Bacillota</taxon>
        <taxon>Bacilli</taxon>
        <taxon>Bacillales</taxon>
        <taxon>Bacillaceae</taxon>
        <taxon>Caldalkalibacillus</taxon>
    </lineage>
</organism>
<dbReference type="InterPro" id="IPR006827">
    <property type="entry name" value="Lant_deHydtase_N"/>
</dbReference>
<dbReference type="InterPro" id="IPR023809">
    <property type="entry name" value="Thiopep_bacteriocin_synth_dom"/>
</dbReference>
<proteinExistence type="predicted"/>
<protein>
    <submittedName>
        <fullName evidence="3">Thiopeptide-type bacteriocin biosynthesis protein</fullName>
    </submittedName>
</protein>
<keyword evidence="4" id="KW-1185">Reference proteome</keyword>
<gene>
    <name evidence="3" type="ORF">J2S11_003153</name>
</gene>
<dbReference type="EMBL" id="JAUSTY010000014">
    <property type="protein sequence ID" value="MDQ0167228.1"/>
    <property type="molecule type" value="Genomic_DNA"/>
</dbReference>
<comment type="caution">
    <text evidence="3">The sequence shown here is derived from an EMBL/GenBank/DDBJ whole genome shotgun (WGS) entry which is preliminary data.</text>
</comment>